<dbReference type="EMBL" id="JAQFWP010000019">
    <property type="protein sequence ID" value="MDA2805343.1"/>
    <property type="molecule type" value="Genomic_DNA"/>
</dbReference>
<dbReference type="InterPro" id="IPR017972">
    <property type="entry name" value="Cyt_P450_CS"/>
</dbReference>
<gene>
    <name evidence="4" type="ORF">O4U47_12545</name>
</gene>
<name>A0ABT4TKY0_9ACTN</name>
<protein>
    <submittedName>
        <fullName evidence="4">Cytochrome P450</fullName>
    </submittedName>
</protein>
<dbReference type="Pfam" id="PF00067">
    <property type="entry name" value="p450"/>
    <property type="match status" value="1"/>
</dbReference>
<dbReference type="PRINTS" id="PR00359">
    <property type="entry name" value="BP450"/>
</dbReference>
<dbReference type="PROSITE" id="PS00086">
    <property type="entry name" value="CYTOCHROME_P450"/>
    <property type="match status" value="1"/>
</dbReference>
<dbReference type="Proteomes" id="UP001165685">
    <property type="component" value="Unassembled WGS sequence"/>
</dbReference>
<keyword evidence="5" id="KW-1185">Reference proteome</keyword>
<evidence type="ECO:0000256" key="1">
    <source>
        <dbReference type="ARBA" id="ARBA00010617"/>
    </source>
</evidence>
<reference evidence="4" key="1">
    <citation type="submission" date="2023-01" db="EMBL/GenBank/DDBJ databases">
        <title>Draft genome sequence of Nocardiopsis sp. LSu2-4 isolated from halophytes.</title>
        <authorList>
            <person name="Duangmal K."/>
            <person name="Chantavorakit T."/>
        </authorList>
    </citation>
    <scope>NUCLEOTIDE SEQUENCE</scope>
    <source>
        <strain evidence="4">LSu2-4</strain>
    </source>
</reference>
<dbReference type="CDD" id="cd11029">
    <property type="entry name" value="CYP107-like"/>
    <property type="match status" value="1"/>
</dbReference>
<dbReference type="InterPro" id="IPR001128">
    <property type="entry name" value="Cyt_P450"/>
</dbReference>
<dbReference type="InterPro" id="IPR036396">
    <property type="entry name" value="Cyt_P450_sf"/>
</dbReference>
<keyword evidence="2" id="KW-0479">Metal-binding</keyword>
<evidence type="ECO:0000313" key="4">
    <source>
        <dbReference type="EMBL" id="MDA2805343.1"/>
    </source>
</evidence>
<evidence type="ECO:0000256" key="3">
    <source>
        <dbReference type="SAM" id="MobiDB-lite"/>
    </source>
</evidence>
<comment type="caution">
    <text evidence="4">The sequence shown here is derived from an EMBL/GenBank/DDBJ whole genome shotgun (WGS) entry which is preliminary data.</text>
</comment>
<dbReference type="RefSeq" id="WP_270677997.1">
    <property type="nucleotide sequence ID" value="NZ_JAQFWP010000019.1"/>
</dbReference>
<evidence type="ECO:0000313" key="5">
    <source>
        <dbReference type="Proteomes" id="UP001165685"/>
    </source>
</evidence>
<sequence>MSAHDRNTGAVGTPGGGPPLLDGPDFKPDSPARFAELRERGPIHPARFTNGTAGWVVVEHELARSALNHPGLVKDPEAAAVRPDTYRPGTGFAGNMLMADPPDHTRLRKLVSGAFTPRSTERLRPRIEEICRGLLDRIAPEGRADLVLDYTRPLPMTVISELLGVPEERRDEFQQWSNQAMGVTGGDRIEGGVMLNRYLAELLEDKRRAPDDALLSALITVHDEQDGRLSDEELLGTAVLLVIAGHETTVNLLGNALAVLLRRPDQADRLREEPDLLPGAVEEFLRTEAPVELTPARFAAEDMELGGRRVKKGEAVLVALGSANLDADGAEADVARKDARHLSFGHGVHYCLGAPLARAEAVIGLRELLTRFPDMAAEEPGAEPPRIPEGIMRGPLSLPVRFTPETGG</sequence>
<accession>A0ABT4TKY0</accession>
<comment type="similarity">
    <text evidence="1 2">Belongs to the cytochrome P450 family.</text>
</comment>
<dbReference type="PANTHER" id="PTHR46696">
    <property type="entry name" value="P450, PUTATIVE (EUROFUNG)-RELATED"/>
    <property type="match status" value="1"/>
</dbReference>
<keyword evidence="2" id="KW-0349">Heme</keyword>
<dbReference type="Gene3D" id="1.10.630.10">
    <property type="entry name" value="Cytochrome P450"/>
    <property type="match status" value="1"/>
</dbReference>
<keyword evidence="2" id="KW-0408">Iron</keyword>
<dbReference type="PANTHER" id="PTHR46696:SF1">
    <property type="entry name" value="CYTOCHROME P450 YJIB-RELATED"/>
    <property type="match status" value="1"/>
</dbReference>
<feature type="region of interest" description="Disordered" evidence="3">
    <location>
        <begin position="1"/>
        <end position="32"/>
    </location>
</feature>
<keyword evidence="2" id="KW-0503">Monooxygenase</keyword>
<dbReference type="InterPro" id="IPR002397">
    <property type="entry name" value="Cyt_P450_B"/>
</dbReference>
<dbReference type="SUPFAM" id="SSF48264">
    <property type="entry name" value="Cytochrome P450"/>
    <property type="match status" value="1"/>
</dbReference>
<proteinExistence type="inferred from homology"/>
<organism evidence="4 5">
    <name type="scientific">Nocardiopsis suaedae</name>
    <dbReference type="NCBI Taxonomy" id="3018444"/>
    <lineage>
        <taxon>Bacteria</taxon>
        <taxon>Bacillati</taxon>
        <taxon>Actinomycetota</taxon>
        <taxon>Actinomycetes</taxon>
        <taxon>Streptosporangiales</taxon>
        <taxon>Nocardiopsidaceae</taxon>
        <taxon>Nocardiopsis</taxon>
    </lineage>
</organism>
<keyword evidence="2" id="KW-0560">Oxidoreductase</keyword>
<evidence type="ECO:0000256" key="2">
    <source>
        <dbReference type="RuleBase" id="RU000461"/>
    </source>
</evidence>